<evidence type="ECO:0000313" key="1">
    <source>
        <dbReference type="EMBL" id="VEN44506.1"/>
    </source>
</evidence>
<keyword evidence="2" id="KW-1185">Reference proteome</keyword>
<dbReference type="AlphaFoldDB" id="A0A653C9V3"/>
<name>A0A653C9V3_CALMS</name>
<protein>
    <submittedName>
        <fullName evidence="1">Uncharacterized protein</fullName>
    </submittedName>
</protein>
<reference evidence="1 2" key="1">
    <citation type="submission" date="2019-01" db="EMBL/GenBank/DDBJ databases">
        <authorList>
            <person name="Sayadi A."/>
        </authorList>
    </citation>
    <scope>NUCLEOTIDE SEQUENCE [LARGE SCALE GENOMIC DNA]</scope>
</reference>
<dbReference type="Proteomes" id="UP000410492">
    <property type="component" value="Unassembled WGS sequence"/>
</dbReference>
<evidence type="ECO:0000313" key="2">
    <source>
        <dbReference type="Proteomes" id="UP000410492"/>
    </source>
</evidence>
<proteinExistence type="predicted"/>
<sequence length="54" mass="5985">MSAIIGQLICKRVNKLPSGIPKFCTYRSSPIRNPVWDGIFAGIVVHALINTFIQ</sequence>
<accession>A0A653C9V3</accession>
<organism evidence="1 2">
    <name type="scientific">Callosobruchus maculatus</name>
    <name type="common">Southern cowpea weevil</name>
    <name type="synonym">Pulse bruchid</name>
    <dbReference type="NCBI Taxonomy" id="64391"/>
    <lineage>
        <taxon>Eukaryota</taxon>
        <taxon>Metazoa</taxon>
        <taxon>Ecdysozoa</taxon>
        <taxon>Arthropoda</taxon>
        <taxon>Hexapoda</taxon>
        <taxon>Insecta</taxon>
        <taxon>Pterygota</taxon>
        <taxon>Neoptera</taxon>
        <taxon>Endopterygota</taxon>
        <taxon>Coleoptera</taxon>
        <taxon>Polyphaga</taxon>
        <taxon>Cucujiformia</taxon>
        <taxon>Chrysomeloidea</taxon>
        <taxon>Chrysomelidae</taxon>
        <taxon>Bruchinae</taxon>
        <taxon>Bruchini</taxon>
        <taxon>Callosobruchus</taxon>
    </lineage>
</organism>
<dbReference type="OrthoDB" id="10417480at2759"/>
<gene>
    <name evidence="1" type="ORF">CALMAC_LOCUS7267</name>
</gene>
<dbReference type="EMBL" id="CAACVG010007260">
    <property type="protein sequence ID" value="VEN44506.1"/>
    <property type="molecule type" value="Genomic_DNA"/>
</dbReference>